<dbReference type="Proteomes" id="UP000195221">
    <property type="component" value="Unassembled WGS sequence"/>
</dbReference>
<comment type="caution">
    <text evidence="1">The sequence shown here is derived from an EMBL/GenBank/DDBJ whole genome shotgun (WGS) entry which is preliminary data.</text>
</comment>
<dbReference type="EMBL" id="NBTZ01000054">
    <property type="protein sequence ID" value="OTP75058.1"/>
    <property type="molecule type" value="Genomic_DNA"/>
</dbReference>
<gene>
    <name evidence="1" type="ORF">PAMC26577_14090</name>
</gene>
<accession>A0A242MUE5</accession>
<sequence length="49" mass="5637">MQSSMARELQPGLPRFIFQAQPIALYTSLAGERPAKKNIFSFNDMKRHL</sequence>
<reference evidence="1 2" key="1">
    <citation type="submission" date="2017-03" db="EMBL/GenBank/DDBJ databases">
        <title>Genome analysis of strain PAMC 26577.</title>
        <authorList>
            <person name="Oh H.-M."/>
            <person name="Yang J.-A."/>
        </authorList>
    </citation>
    <scope>NUCLEOTIDE SEQUENCE [LARGE SCALE GENOMIC DNA]</scope>
    <source>
        <strain evidence="1 2">PAMC 26577</strain>
    </source>
</reference>
<protein>
    <submittedName>
        <fullName evidence="1">Uncharacterized protein</fullName>
    </submittedName>
</protein>
<evidence type="ECO:0000313" key="2">
    <source>
        <dbReference type="Proteomes" id="UP000195221"/>
    </source>
</evidence>
<dbReference type="AlphaFoldDB" id="A0A242MUE5"/>
<evidence type="ECO:0000313" key="1">
    <source>
        <dbReference type="EMBL" id="OTP75058.1"/>
    </source>
</evidence>
<organism evidence="1 2">
    <name type="scientific">Caballeronia sordidicola</name>
    <name type="common">Burkholderia sordidicola</name>
    <dbReference type="NCBI Taxonomy" id="196367"/>
    <lineage>
        <taxon>Bacteria</taxon>
        <taxon>Pseudomonadati</taxon>
        <taxon>Pseudomonadota</taxon>
        <taxon>Betaproteobacteria</taxon>
        <taxon>Burkholderiales</taxon>
        <taxon>Burkholderiaceae</taxon>
        <taxon>Caballeronia</taxon>
    </lineage>
</organism>
<name>A0A242MUE5_CABSO</name>
<proteinExistence type="predicted"/>